<organism evidence="4 5">
    <name type="scientific">Myxococcus llanfairpwllgwyngyllgogerychwyrndrobwllllantysiliogogogochensis</name>
    <dbReference type="NCBI Taxonomy" id="2590453"/>
    <lineage>
        <taxon>Bacteria</taxon>
        <taxon>Pseudomonadati</taxon>
        <taxon>Myxococcota</taxon>
        <taxon>Myxococcia</taxon>
        <taxon>Myxococcales</taxon>
        <taxon>Cystobacterineae</taxon>
        <taxon>Myxococcaceae</taxon>
        <taxon>Myxococcus</taxon>
    </lineage>
</organism>
<keyword evidence="2 3" id="KW-0802">TPR repeat</keyword>
<sequence length="390" mass="41737">MSSTHAREGGRFLQVGQPQDAVKSFQKGLAIDPNDVDCLLGLVRTYLSTGAAGDAEAAALRLLKAKPDHAEGQAHLAMLRAQAGNAEALEALKVLAAAPTSGYFERFNLGGLLLDRGDLNGARAAYESALQVAPDSAHTHFELGRIHLQQGTPSAAVTHFQKAAEGAPQEAMPLLMLMRAHSAQGALGLGIQAGTQALDKAQGGLRRAVLEDLFKLYLSGGSPEGAKRTVLELRQLEPTHINYVYMHGLAVMSAGSFAEAKDLFEEALRLAPRSWQTLQALAQMHGALGERAESRRRLEEAVALVPTELGPVNDLALLLMQDDEHARAKPLLERALAAHPEDATTHLNMAVATFLTDRAACIHHAQRAQALGEGVVREQAERLLKKLNEG</sequence>
<dbReference type="OrthoDB" id="5379711at2"/>
<dbReference type="PROSITE" id="PS50005">
    <property type="entry name" value="TPR"/>
    <property type="match status" value="4"/>
</dbReference>
<feature type="repeat" description="TPR" evidence="3">
    <location>
        <begin position="2"/>
        <end position="35"/>
    </location>
</feature>
<feature type="repeat" description="TPR" evidence="3">
    <location>
        <begin position="241"/>
        <end position="274"/>
    </location>
</feature>
<dbReference type="InterPro" id="IPR051012">
    <property type="entry name" value="CellSynth/LPSAsmb/PSIAsmb"/>
</dbReference>
<dbReference type="PANTHER" id="PTHR45586">
    <property type="entry name" value="TPR REPEAT-CONTAINING PROTEIN PA4667"/>
    <property type="match status" value="1"/>
</dbReference>
<feature type="repeat" description="TPR" evidence="3">
    <location>
        <begin position="103"/>
        <end position="136"/>
    </location>
</feature>
<name>A0A540WLM9_9BACT</name>
<dbReference type="Gene3D" id="1.25.40.10">
    <property type="entry name" value="Tetratricopeptide repeat domain"/>
    <property type="match status" value="3"/>
</dbReference>
<dbReference type="EMBL" id="VIFM01000295">
    <property type="protein sequence ID" value="TQF09943.1"/>
    <property type="molecule type" value="Genomic_DNA"/>
</dbReference>
<dbReference type="InterPro" id="IPR011990">
    <property type="entry name" value="TPR-like_helical_dom_sf"/>
</dbReference>
<feature type="repeat" description="TPR" evidence="3">
    <location>
        <begin position="137"/>
        <end position="170"/>
    </location>
</feature>
<keyword evidence="5" id="KW-1185">Reference proteome</keyword>
<keyword evidence="1" id="KW-0677">Repeat</keyword>
<evidence type="ECO:0000313" key="5">
    <source>
        <dbReference type="Proteomes" id="UP000315369"/>
    </source>
</evidence>
<evidence type="ECO:0000256" key="1">
    <source>
        <dbReference type="ARBA" id="ARBA00022737"/>
    </source>
</evidence>
<dbReference type="Pfam" id="PF13432">
    <property type="entry name" value="TPR_16"/>
    <property type="match status" value="3"/>
</dbReference>
<protein>
    <submittedName>
        <fullName evidence="4">Tetratricopeptide repeat protein</fullName>
    </submittedName>
</protein>
<evidence type="ECO:0000256" key="2">
    <source>
        <dbReference type="ARBA" id="ARBA00022803"/>
    </source>
</evidence>
<accession>A0A540WLM9</accession>
<reference evidence="4 5" key="1">
    <citation type="submission" date="2019-06" db="EMBL/GenBank/DDBJ databases">
        <authorList>
            <person name="Livingstone P."/>
            <person name="Whitworth D."/>
        </authorList>
    </citation>
    <scope>NUCLEOTIDE SEQUENCE [LARGE SCALE GENOMIC DNA]</scope>
    <source>
        <strain evidence="4 5">AM401</strain>
    </source>
</reference>
<dbReference type="PANTHER" id="PTHR45586:SF1">
    <property type="entry name" value="LIPOPOLYSACCHARIDE ASSEMBLY PROTEIN B"/>
    <property type="match status" value="1"/>
</dbReference>
<proteinExistence type="predicted"/>
<dbReference type="SUPFAM" id="SSF48452">
    <property type="entry name" value="TPR-like"/>
    <property type="match status" value="2"/>
</dbReference>
<dbReference type="AlphaFoldDB" id="A0A540WLM9"/>
<evidence type="ECO:0000256" key="3">
    <source>
        <dbReference type="PROSITE-ProRule" id="PRU00339"/>
    </source>
</evidence>
<comment type="caution">
    <text evidence="4">The sequence shown here is derived from an EMBL/GenBank/DDBJ whole genome shotgun (WGS) entry which is preliminary data.</text>
</comment>
<dbReference type="RefSeq" id="WP_141648246.1">
    <property type="nucleotide sequence ID" value="NZ_VIFM01000295.1"/>
</dbReference>
<dbReference type="Proteomes" id="UP000315369">
    <property type="component" value="Unassembled WGS sequence"/>
</dbReference>
<dbReference type="SMART" id="SM00028">
    <property type="entry name" value="TPR"/>
    <property type="match status" value="6"/>
</dbReference>
<evidence type="ECO:0000313" key="4">
    <source>
        <dbReference type="EMBL" id="TQF09943.1"/>
    </source>
</evidence>
<gene>
    <name evidence="4" type="ORF">FJV41_41990</name>
</gene>
<dbReference type="InterPro" id="IPR019734">
    <property type="entry name" value="TPR_rpt"/>
</dbReference>
<dbReference type="Pfam" id="PF14559">
    <property type="entry name" value="TPR_19"/>
    <property type="match status" value="1"/>
</dbReference>